<dbReference type="InterPro" id="IPR052907">
    <property type="entry name" value="Beta-lactamase/esterase"/>
</dbReference>
<name>A0ABN1N8Y1_9PSEU</name>
<protein>
    <submittedName>
        <fullName evidence="2">Serine hydrolase domain-containing protein</fullName>
    </submittedName>
</protein>
<evidence type="ECO:0000313" key="3">
    <source>
        <dbReference type="Proteomes" id="UP001499967"/>
    </source>
</evidence>
<sequence length="378" mass="40798">MTSSSSTVAGHCDAAFDPVAEAFAENFARGDEVGASCAVVVDGRLVVDLWGGSTDHGGPAWQADTIVNMMSVAKGVAALVVHMLVERDLLDLDRPAAGYWPELAANGKETVLVRHVLAHTAGLEVLDEPLWPGAVYDWNAMIGAIEAQAPLHEPGTHPAYHTVTMSFLVGELVRRVTGKTYGRVLRELVTGPLDLDYHVGLSLPHHHRCARFLRWAGYNEPGKDADGPSELLVRAWAQFDPARDDGYNSEQFRLAEIPGVNGHGNARAVARLYGELARPDQKLIAGERLDVATTAQWAEREPVLGHDYRMGLGFTLNSPDAYMGPSPNAFGHVGAGGSTGLADPDARIGFSYGMNQMHPHRDNGPRARRLLDALYSCL</sequence>
<dbReference type="InterPro" id="IPR012338">
    <property type="entry name" value="Beta-lactam/transpept-like"/>
</dbReference>
<dbReference type="GO" id="GO:0016787">
    <property type="term" value="F:hydrolase activity"/>
    <property type="evidence" value="ECO:0007669"/>
    <property type="project" value="UniProtKB-KW"/>
</dbReference>
<dbReference type="SUPFAM" id="SSF56601">
    <property type="entry name" value="beta-lactamase/transpeptidase-like"/>
    <property type="match status" value="1"/>
</dbReference>
<dbReference type="Proteomes" id="UP001499967">
    <property type="component" value="Unassembled WGS sequence"/>
</dbReference>
<comment type="caution">
    <text evidence="2">The sequence shown here is derived from an EMBL/GenBank/DDBJ whole genome shotgun (WGS) entry which is preliminary data.</text>
</comment>
<evidence type="ECO:0000259" key="1">
    <source>
        <dbReference type="Pfam" id="PF00144"/>
    </source>
</evidence>
<dbReference type="Gene3D" id="3.40.710.10">
    <property type="entry name" value="DD-peptidase/beta-lactamase superfamily"/>
    <property type="match status" value="1"/>
</dbReference>
<dbReference type="PANTHER" id="PTHR43319">
    <property type="entry name" value="BETA-LACTAMASE-RELATED"/>
    <property type="match status" value="1"/>
</dbReference>
<gene>
    <name evidence="2" type="ORF">GCM10009559_54350</name>
</gene>
<dbReference type="PANTHER" id="PTHR43319:SF3">
    <property type="entry name" value="BETA-LACTAMASE-RELATED DOMAIN-CONTAINING PROTEIN"/>
    <property type="match status" value="1"/>
</dbReference>
<dbReference type="Pfam" id="PF00144">
    <property type="entry name" value="Beta-lactamase"/>
    <property type="match status" value="1"/>
</dbReference>
<evidence type="ECO:0000313" key="2">
    <source>
        <dbReference type="EMBL" id="GAA0896220.1"/>
    </source>
</evidence>
<keyword evidence="2" id="KW-0378">Hydrolase</keyword>
<dbReference type="InterPro" id="IPR001466">
    <property type="entry name" value="Beta-lactam-related"/>
</dbReference>
<organism evidence="2 3">
    <name type="scientific">Pseudonocardia zijingensis</name>
    <dbReference type="NCBI Taxonomy" id="153376"/>
    <lineage>
        <taxon>Bacteria</taxon>
        <taxon>Bacillati</taxon>
        <taxon>Actinomycetota</taxon>
        <taxon>Actinomycetes</taxon>
        <taxon>Pseudonocardiales</taxon>
        <taxon>Pseudonocardiaceae</taxon>
        <taxon>Pseudonocardia</taxon>
    </lineage>
</organism>
<dbReference type="RefSeq" id="WP_343944438.1">
    <property type="nucleotide sequence ID" value="NZ_BAAAHP010000166.1"/>
</dbReference>
<keyword evidence="3" id="KW-1185">Reference proteome</keyword>
<accession>A0ABN1N8Y1</accession>
<reference evidence="2 3" key="1">
    <citation type="journal article" date="2019" name="Int. J. Syst. Evol. Microbiol.">
        <title>The Global Catalogue of Microorganisms (GCM) 10K type strain sequencing project: providing services to taxonomists for standard genome sequencing and annotation.</title>
        <authorList>
            <consortium name="The Broad Institute Genomics Platform"/>
            <consortium name="The Broad Institute Genome Sequencing Center for Infectious Disease"/>
            <person name="Wu L."/>
            <person name="Ma J."/>
        </authorList>
    </citation>
    <scope>NUCLEOTIDE SEQUENCE [LARGE SCALE GENOMIC DNA]</scope>
    <source>
        <strain evidence="2 3">JCM 11117</strain>
    </source>
</reference>
<proteinExistence type="predicted"/>
<feature type="domain" description="Beta-lactamase-related" evidence="1">
    <location>
        <begin position="23"/>
        <end position="373"/>
    </location>
</feature>
<dbReference type="EMBL" id="BAAAHP010000166">
    <property type="protein sequence ID" value="GAA0896220.1"/>
    <property type="molecule type" value="Genomic_DNA"/>
</dbReference>